<dbReference type="Pfam" id="PF00400">
    <property type="entry name" value="WD40"/>
    <property type="match status" value="3"/>
</dbReference>
<comment type="caution">
    <text evidence="5">The sequence shown here is derived from an EMBL/GenBank/DDBJ whole genome shotgun (WGS) entry which is preliminary data.</text>
</comment>
<evidence type="ECO:0000256" key="1">
    <source>
        <dbReference type="ARBA" id="ARBA00022574"/>
    </source>
</evidence>
<dbReference type="InterPro" id="IPR001680">
    <property type="entry name" value="WD40_rpt"/>
</dbReference>
<proteinExistence type="predicted"/>
<evidence type="ECO:0000313" key="6">
    <source>
        <dbReference type="Proteomes" id="UP000837801"/>
    </source>
</evidence>
<keyword evidence="3" id="KW-0156">Chromatin regulator</keyword>
<gene>
    <name evidence="5" type="ORF">CLIB1423_09S02498</name>
</gene>
<dbReference type="Pfam" id="PF12265">
    <property type="entry name" value="CAF1C_H4-bd"/>
    <property type="match status" value="1"/>
</dbReference>
<dbReference type="PANTHER" id="PTHR22850">
    <property type="entry name" value="WD40 REPEAT FAMILY"/>
    <property type="match status" value="1"/>
</dbReference>
<keyword evidence="2" id="KW-0677">Repeat</keyword>
<dbReference type="EMBL" id="CAKXYY010000009">
    <property type="protein sequence ID" value="CAH2353087.1"/>
    <property type="molecule type" value="Genomic_DNA"/>
</dbReference>
<name>A0A9P0QQW7_9ASCO</name>
<dbReference type="SMR" id="A0A9P0QQW7"/>
<evidence type="ECO:0000313" key="5">
    <source>
        <dbReference type="EMBL" id="CAH2353087.1"/>
    </source>
</evidence>
<evidence type="ECO:0000256" key="3">
    <source>
        <dbReference type="ARBA" id="ARBA00022853"/>
    </source>
</evidence>
<dbReference type="Proteomes" id="UP000837801">
    <property type="component" value="Unassembled WGS sequence"/>
</dbReference>
<dbReference type="AlphaFoldDB" id="A0A9P0QQW7"/>
<sequence length="435" mass="48865">MSDLEEVDVSPIDEGTQENYRTWKKNAPFLYDYLSTTSLLWPSLSVQFFPELESKKYVDKGSASDIDLANTTSGEEVGVSYHRLLIGTFTLNQAKVDSVSILRLPFYTDLNKRIDINKLNYTPERGEFELSTVTKKKVQVLQKINHMGDVNRAKYMPQNPDLIASSNNMGDIVVYDRTKHPNFKIGIDDSVNKPELRLRRADGSGDSDIFAIDWNKQAEGILVSGDIDGRINLYDIKRDFNSKDQEFINSSSSYETPGNAGVNDTEWIPNHDSIFSTVDESGWLRLYDIRTSTQDPTFSVKLGNSGVNSVCTNPGNSSYIATGDSDGLVSVLDVRTQEPVDTLSNVFESSITQLKWHNTYHNILTGSSTDKSIKILDLAKEHEERVLFAHGGHMLGVNDFDWCLQDDWLISSVADDNSLHVWKPSSKIVKEYSST</sequence>
<dbReference type="InterPro" id="IPR036322">
    <property type="entry name" value="WD40_repeat_dom_sf"/>
</dbReference>
<dbReference type="Gene3D" id="2.130.10.10">
    <property type="entry name" value="YVTN repeat-like/Quinoprotein amine dehydrogenase"/>
    <property type="match status" value="1"/>
</dbReference>
<feature type="domain" description="Histone-binding protein RBBP4-like N-terminal" evidence="4">
    <location>
        <begin position="18"/>
        <end position="104"/>
    </location>
</feature>
<organism evidence="5 6">
    <name type="scientific">[Candida] railenensis</name>
    <dbReference type="NCBI Taxonomy" id="45579"/>
    <lineage>
        <taxon>Eukaryota</taxon>
        <taxon>Fungi</taxon>
        <taxon>Dikarya</taxon>
        <taxon>Ascomycota</taxon>
        <taxon>Saccharomycotina</taxon>
        <taxon>Pichiomycetes</taxon>
        <taxon>Debaryomycetaceae</taxon>
        <taxon>Kurtzmaniella</taxon>
    </lineage>
</organism>
<protein>
    <submittedName>
        <fullName evidence="5">Chromatin assembly factor 1 subunit p50</fullName>
    </submittedName>
</protein>
<keyword evidence="1" id="KW-0853">WD repeat</keyword>
<dbReference type="GO" id="GO:0006325">
    <property type="term" value="P:chromatin organization"/>
    <property type="evidence" value="ECO:0007669"/>
    <property type="project" value="UniProtKB-KW"/>
</dbReference>
<keyword evidence="6" id="KW-1185">Reference proteome</keyword>
<evidence type="ECO:0000259" key="4">
    <source>
        <dbReference type="Pfam" id="PF12265"/>
    </source>
</evidence>
<evidence type="ECO:0000256" key="2">
    <source>
        <dbReference type="ARBA" id="ARBA00022737"/>
    </source>
</evidence>
<dbReference type="InterPro" id="IPR015943">
    <property type="entry name" value="WD40/YVTN_repeat-like_dom_sf"/>
</dbReference>
<dbReference type="OrthoDB" id="427795at2759"/>
<accession>A0A9P0QQW7</accession>
<dbReference type="InterPro" id="IPR050459">
    <property type="entry name" value="WD_repeat_RBAP46/RBAP48/MSI1"/>
</dbReference>
<reference evidence="5" key="1">
    <citation type="submission" date="2022-03" db="EMBL/GenBank/DDBJ databases">
        <authorList>
            <person name="Legras J.-L."/>
            <person name="Devillers H."/>
            <person name="Grondin C."/>
        </authorList>
    </citation>
    <scope>NUCLEOTIDE SEQUENCE</scope>
    <source>
        <strain evidence="5">CLIB 1423</strain>
    </source>
</reference>
<dbReference type="SMART" id="SM00320">
    <property type="entry name" value="WD40"/>
    <property type="match status" value="6"/>
</dbReference>
<dbReference type="InterPro" id="IPR022052">
    <property type="entry name" value="Histone-bd_RBBP4-like_N"/>
</dbReference>
<dbReference type="SUPFAM" id="SSF50978">
    <property type="entry name" value="WD40 repeat-like"/>
    <property type="match status" value="1"/>
</dbReference>